<dbReference type="Pfam" id="PF00150">
    <property type="entry name" value="Cellulase"/>
    <property type="match status" value="1"/>
</dbReference>
<dbReference type="Proteomes" id="UP000283090">
    <property type="component" value="Unassembled WGS sequence"/>
</dbReference>
<dbReference type="PANTHER" id="PTHR32308">
    <property type="entry name" value="LYASE BETA SUBUNIT, PUTATIVE (AFU_ORTHOLOGUE AFUA_4G13030)-RELATED"/>
    <property type="match status" value="1"/>
</dbReference>
<dbReference type="InterPro" id="IPR017853">
    <property type="entry name" value="GH"/>
</dbReference>
<gene>
    <name evidence="10" type="ORF">DFL_007591</name>
</gene>
<dbReference type="GO" id="GO:0005737">
    <property type="term" value="C:cytoplasm"/>
    <property type="evidence" value="ECO:0007669"/>
    <property type="project" value="UniProtKB-ARBA"/>
</dbReference>
<keyword evidence="4" id="KW-0378">Hydrolase</keyword>
<dbReference type="VEuPathDB" id="FungiDB:DFL_007591"/>
<dbReference type="SUPFAM" id="SSF51621">
    <property type="entry name" value="Phosphoenolpyruvate/pyruvate domain"/>
    <property type="match status" value="1"/>
</dbReference>
<evidence type="ECO:0000259" key="8">
    <source>
        <dbReference type="Pfam" id="PF00150"/>
    </source>
</evidence>
<keyword evidence="11" id="KW-1185">Reference proteome</keyword>
<feature type="domain" description="Glycoside hydrolase family 5" evidence="8">
    <location>
        <begin position="524"/>
        <end position="778"/>
    </location>
</feature>
<dbReference type="InterPro" id="IPR015813">
    <property type="entry name" value="Pyrv/PenolPyrv_kinase-like_dom"/>
</dbReference>
<dbReference type="GO" id="GO:0000272">
    <property type="term" value="P:polysaccharide catabolic process"/>
    <property type="evidence" value="ECO:0007669"/>
    <property type="project" value="InterPro"/>
</dbReference>
<name>A0A436ZWX9_ARTFL</name>
<keyword evidence="6" id="KW-0326">Glycosidase</keyword>
<evidence type="ECO:0000259" key="9">
    <source>
        <dbReference type="Pfam" id="PF03328"/>
    </source>
</evidence>
<evidence type="ECO:0000256" key="3">
    <source>
        <dbReference type="ARBA" id="ARBA00022723"/>
    </source>
</evidence>
<proteinExistence type="inferred from homology"/>
<protein>
    <recommendedName>
        <fullName evidence="12">Glycoside hydrolase family 5 domain-containing protein</fullName>
    </recommendedName>
</protein>
<dbReference type="Pfam" id="PF03328">
    <property type="entry name" value="HpcH_HpaI"/>
    <property type="match status" value="1"/>
</dbReference>
<dbReference type="AlphaFoldDB" id="A0A436ZWX9"/>
<evidence type="ECO:0000256" key="2">
    <source>
        <dbReference type="ARBA" id="ARBA00005641"/>
    </source>
</evidence>
<evidence type="ECO:0000256" key="1">
    <source>
        <dbReference type="ARBA" id="ARBA00001946"/>
    </source>
</evidence>
<dbReference type="GO" id="GO:0004553">
    <property type="term" value="F:hydrolase activity, hydrolyzing O-glycosyl compounds"/>
    <property type="evidence" value="ECO:0007669"/>
    <property type="project" value="InterPro"/>
</dbReference>
<feature type="domain" description="HpcH/HpaI aldolase/citrate lyase" evidence="9">
    <location>
        <begin position="84"/>
        <end position="336"/>
    </location>
</feature>
<dbReference type="Gene3D" id="3.20.20.60">
    <property type="entry name" value="Phosphoenolpyruvate-binding domains"/>
    <property type="match status" value="1"/>
</dbReference>
<organism evidence="10 11">
    <name type="scientific">Arthrobotrys flagrans</name>
    <name type="common">Nematode-trapping fungus</name>
    <name type="synonym">Trichothecium flagrans</name>
    <dbReference type="NCBI Taxonomy" id="97331"/>
    <lineage>
        <taxon>Eukaryota</taxon>
        <taxon>Fungi</taxon>
        <taxon>Dikarya</taxon>
        <taxon>Ascomycota</taxon>
        <taxon>Pezizomycotina</taxon>
        <taxon>Orbiliomycetes</taxon>
        <taxon>Orbiliales</taxon>
        <taxon>Orbiliaceae</taxon>
        <taxon>Arthrobotrys</taxon>
    </lineage>
</organism>
<dbReference type="PANTHER" id="PTHR32308:SF0">
    <property type="entry name" value="HPCH_HPAI ALDOLASE_CITRATE LYASE DOMAIN-CONTAINING PROTEIN"/>
    <property type="match status" value="1"/>
</dbReference>
<keyword evidence="3" id="KW-0479">Metal-binding</keyword>
<dbReference type="STRING" id="97331.A0A436ZWX9"/>
<dbReference type="InterPro" id="IPR005000">
    <property type="entry name" value="Aldolase/citrate-lyase_domain"/>
</dbReference>
<accession>A0A436ZWX9</accession>
<comment type="similarity">
    <text evidence="2">Belongs to the glycosyl hydrolase 5 (cellulase A) family.</text>
</comment>
<comment type="caution">
    <text evidence="10">The sequence shown here is derived from an EMBL/GenBank/DDBJ whole genome shotgun (WGS) entry which is preliminary data.</text>
</comment>
<dbReference type="SUPFAM" id="SSF51445">
    <property type="entry name" value="(Trans)glycosidases"/>
    <property type="match status" value="1"/>
</dbReference>
<dbReference type="InterPro" id="IPR001547">
    <property type="entry name" value="Glyco_hydro_5"/>
</dbReference>
<evidence type="ECO:0000256" key="5">
    <source>
        <dbReference type="ARBA" id="ARBA00022842"/>
    </source>
</evidence>
<comment type="cofactor">
    <cofactor evidence="1">
        <name>Mg(2+)</name>
        <dbReference type="ChEBI" id="CHEBI:18420"/>
    </cofactor>
</comment>
<dbReference type="OrthoDB" id="1887033at2759"/>
<dbReference type="EMBL" id="SAEB01000009">
    <property type="protein sequence ID" value="RVD83193.1"/>
    <property type="molecule type" value="Genomic_DNA"/>
</dbReference>
<dbReference type="GO" id="GO:0006107">
    <property type="term" value="P:oxaloacetate metabolic process"/>
    <property type="evidence" value="ECO:0007669"/>
    <property type="project" value="TreeGrafter"/>
</dbReference>
<reference evidence="10 11" key="1">
    <citation type="submission" date="2019-01" db="EMBL/GenBank/DDBJ databases">
        <title>Intercellular communication is required for trap formation in the nematode-trapping fungus Duddingtonia flagrans.</title>
        <authorList>
            <person name="Youssar L."/>
            <person name="Wernet V."/>
            <person name="Hensel N."/>
            <person name="Hildebrandt H.-G."/>
            <person name="Fischer R."/>
        </authorList>
    </citation>
    <scope>NUCLEOTIDE SEQUENCE [LARGE SCALE GENOMIC DNA]</scope>
    <source>
        <strain evidence="10 11">CBS H-5679</strain>
    </source>
</reference>
<sequence>MNRCARPVVRLTTAIRHASKGTRMYVDSSPAKTVDKDPKNVDKKWKKRTNVPKKNPTTGEPEDLPSGKIEIKGHSLLRGARLRRSFLYVPAHKERFLEKALTSAADCIVFDLEDGVAPSEKNEARENLKNLWKRLATEGYNVGENQRAELCLRINHEGWLGSKHWEQGPVKKISAPSHEIDQDLDLLALPDALKLSITVVAPKVHSPYDARNIRALVSKKQRKVVDRSRHISRLEIIPTIETAFAVHNLPLFFSHGKHFSALVFASEDYCASLGIPRTKDHSNMLFARSQLVNICKAAGVPPIDMVCQDFKDLDILKQECEEGVYLGFEGKQAIHPDQIETINRIFSPSTEEVEWAKALLEAVEKNKTDGAFEFEGKMVDRPVFRKAENILTKHNLIEEFDKDKFLSGESVIKSILANTNFFLRYIYRQNLQVTPSIPALQEIAEAIKKRTNPIRDSFPGAASHPSHGQTILNADEPLLAEPLERDVLAYRYHHGTNLGAIFVAEKWLFGNVFPEGATGDSELDAVKAQVNLHGLDSTRQLFENFWSTIMTPEDWVFLANKASVTTVRLPIGYFSLGPDFCRSTPFEKYGTVYTNSWLYIKQYIASAASHGIATLIDFHALPGGANCDSHSGTSCHKAELWGNSKNLKLSVECLKFIANETKDMPFVIGLQLVNEAAYRAHGMYEFYDQVIGELGRINPHLNVYISDGWDINTALQYSIKMNGRGGCSVIVDTHKYYTFAEEDKKLNPHQIIEKVNLAELENKKGQGAAVVVGEYSCVMDGRSWGNIKGNERKDLATRFGKKQTETWWRECGGSFFWTYKMAWMPGGEWGFSEQTTNGAVPAPPLATADKSAVEDGIYKASKSREDLKNASMAQHTNYWNHASPGQYFEHHRFQDGWEMGFNDALIFFTYRLNRSGGGITRTGADRIGMLDLWVKRRELEYETLEVREKGKAVDKRCLWEFGHGVRQGIKDFEHVVGFC</sequence>
<evidence type="ECO:0000256" key="4">
    <source>
        <dbReference type="ARBA" id="ARBA00022801"/>
    </source>
</evidence>
<evidence type="ECO:0008006" key="12">
    <source>
        <dbReference type="Google" id="ProtNLM"/>
    </source>
</evidence>
<feature type="compositionally biased region" description="Basic and acidic residues" evidence="7">
    <location>
        <begin position="33"/>
        <end position="43"/>
    </location>
</feature>
<dbReference type="GO" id="GO:0000287">
    <property type="term" value="F:magnesium ion binding"/>
    <property type="evidence" value="ECO:0007669"/>
    <property type="project" value="TreeGrafter"/>
</dbReference>
<dbReference type="InterPro" id="IPR040442">
    <property type="entry name" value="Pyrv_kinase-like_dom_sf"/>
</dbReference>
<feature type="region of interest" description="Disordered" evidence="7">
    <location>
        <begin position="21"/>
        <end position="67"/>
    </location>
</feature>
<dbReference type="RefSeq" id="XP_067488737.1">
    <property type="nucleotide sequence ID" value="XM_067637196.1"/>
</dbReference>
<evidence type="ECO:0000256" key="6">
    <source>
        <dbReference type="ARBA" id="ARBA00023295"/>
    </source>
</evidence>
<dbReference type="Gene3D" id="3.20.20.80">
    <property type="entry name" value="Glycosidases"/>
    <property type="match status" value="1"/>
</dbReference>
<evidence type="ECO:0000256" key="7">
    <source>
        <dbReference type="SAM" id="MobiDB-lite"/>
    </source>
</evidence>
<dbReference type="GeneID" id="93589902"/>
<keyword evidence="5" id="KW-0460">Magnesium</keyword>
<evidence type="ECO:0000313" key="11">
    <source>
        <dbReference type="Proteomes" id="UP000283090"/>
    </source>
</evidence>
<evidence type="ECO:0000313" key="10">
    <source>
        <dbReference type="EMBL" id="RVD83193.1"/>
    </source>
</evidence>
<dbReference type="FunFam" id="3.20.20.80:FF:000100">
    <property type="entry name" value="Glycoside hydrolase superfamily"/>
    <property type="match status" value="1"/>
</dbReference>